<protein>
    <submittedName>
        <fullName evidence="3">Uncharacterized protein</fullName>
    </submittedName>
</protein>
<feature type="compositionally biased region" description="Pro residues" evidence="2">
    <location>
        <begin position="354"/>
        <end position="363"/>
    </location>
</feature>
<keyword evidence="4" id="KW-1185">Reference proteome</keyword>
<feature type="non-terminal residue" evidence="3">
    <location>
        <position position="1"/>
    </location>
</feature>
<evidence type="ECO:0000313" key="3">
    <source>
        <dbReference type="EMBL" id="GIL84126.1"/>
    </source>
</evidence>
<dbReference type="Proteomes" id="UP000747110">
    <property type="component" value="Unassembled WGS sequence"/>
</dbReference>
<feature type="region of interest" description="Disordered" evidence="2">
    <location>
        <begin position="685"/>
        <end position="723"/>
    </location>
</feature>
<feature type="compositionally biased region" description="Low complexity" evidence="2">
    <location>
        <begin position="664"/>
        <end position="673"/>
    </location>
</feature>
<evidence type="ECO:0000313" key="4">
    <source>
        <dbReference type="Proteomes" id="UP000747110"/>
    </source>
</evidence>
<feature type="region of interest" description="Disordered" evidence="2">
    <location>
        <begin position="239"/>
        <end position="294"/>
    </location>
</feature>
<accession>A0A8J4CSB3</accession>
<feature type="compositionally biased region" description="Basic and acidic residues" evidence="2">
    <location>
        <begin position="840"/>
        <end position="862"/>
    </location>
</feature>
<sequence>MTATRIAPISRSPRTPNTKANHTGFSKEPDGSSLGAGVDSQSEKPTPQGALSPSLFHSLQQRANKLKVLLGSLHASSGGRVATGNHTESSPQPAAIPGISAGGREAGYNTLISNGQAGPAAQPPSTTPGKAAMGTKLDLSPQQPGSIVNGSTPTAAASRSRPNSWSSGARAGDAGPSWQRETQASSQTKAQNKAKDVTLASVILREGTMEKSRSGGGGELTHALVRPPPQRFASVLAGQHMQASSQDPAAMAAVAQRRDSSGGGAGAPTLDLRPPAPVPTDPRVNPATVGQGRHDGVVFNPHVAVPMVVTGPGPMSTVFATAAAATSSNATVAATTAANPQVVASASQPVLYRPHPPLAPPSQQPSWSSSLGEGPRRSSGGSGAGRRSSAGGGSSSDGSGQERQLHALAPPAPLPAQPPQARPSRPPSPSPPNSCGARDGVCGVGVHPAVGLMPQSPHAQRLPAAPQQPPPLSLQTLPQGGSCTLAPDGRLVAAAAAVMAMPPQPPLPPPKGRTTRVRTFGEASGLQQPQVPAAVAAVVPAPPPRSQAAEELSAILSSLASVAASPTVIPAATRQESPHPNLDRNQPDPSSVVPFELRHGMPPTEGAGTAAGVNGSCSGDATATAKSEAGASDGAQKAHSFLSAPESQTEAAASGDGSTGGAPGPSTSNPEAALVQALAVARASATAAFQRPEARVYRPRKDGFRTSRSGSSSPPGIAAVASTAAGPGPGQVFAGVPAFAAPFSGRDGQAGSPRICGYHSSGVDSARSNCGQRSASANSSRYERLLVLQEAAGNGGRHQGRISSGGSGAVAVGPPGPDFMRRNAVLLKKRQAWAATAEEAEAKRRTSRESEGSAGSPRDRQGRPLRASWTAATDARGTTDASAAGAGRGPGSSNGAMQRSLVDLQRWADRREQRLAVLREEREAEERARAEAQFTFKPEIGERSRRLAKLARSRPSYVPLPGCSPPSRAQTTKAPAAAVAAAEGAGPSSAAG</sequence>
<name>A0A8J4CSB3_9CHLO</name>
<feature type="compositionally biased region" description="Polar residues" evidence="2">
    <location>
        <begin position="12"/>
        <end position="24"/>
    </location>
</feature>
<reference evidence="3" key="1">
    <citation type="journal article" date="2021" name="Proc. Natl. Acad. Sci. U.S.A.">
        <title>Three genomes in the algal genus Volvox reveal the fate of a haploid sex-determining region after a transition to homothallism.</title>
        <authorList>
            <person name="Yamamoto K."/>
            <person name="Hamaji T."/>
            <person name="Kawai-Toyooka H."/>
            <person name="Matsuzaki R."/>
            <person name="Takahashi F."/>
            <person name="Nishimura Y."/>
            <person name="Kawachi M."/>
            <person name="Noguchi H."/>
            <person name="Minakuchi Y."/>
            <person name="Umen J.G."/>
            <person name="Toyoda A."/>
            <person name="Nozaki H."/>
        </authorList>
    </citation>
    <scope>NUCLEOTIDE SEQUENCE</scope>
    <source>
        <strain evidence="3">NIES-3786</strain>
    </source>
</reference>
<evidence type="ECO:0000256" key="2">
    <source>
        <dbReference type="SAM" id="MobiDB-lite"/>
    </source>
</evidence>
<dbReference type="EMBL" id="BNCP01000028">
    <property type="protein sequence ID" value="GIL84126.1"/>
    <property type="molecule type" value="Genomic_DNA"/>
</dbReference>
<feature type="region of interest" description="Disordered" evidence="2">
    <location>
        <begin position="1"/>
        <end position="54"/>
    </location>
</feature>
<feature type="compositionally biased region" description="Polar residues" evidence="2">
    <location>
        <begin position="179"/>
        <end position="191"/>
    </location>
</feature>
<feature type="compositionally biased region" description="Polar residues" evidence="2">
    <location>
        <begin position="615"/>
        <end position="625"/>
    </location>
</feature>
<feature type="compositionally biased region" description="Low complexity" evidence="2">
    <location>
        <begin position="974"/>
        <end position="992"/>
    </location>
</feature>
<organism evidence="3 4">
    <name type="scientific">Volvox reticuliferus</name>
    <dbReference type="NCBI Taxonomy" id="1737510"/>
    <lineage>
        <taxon>Eukaryota</taxon>
        <taxon>Viridiplantae</taxon>
        <taxon>Chlorophyta</taxon>
        <taxon>core chlorophytes</taxon>
        <taxon>Chlorophyceae</taxon>
        <taxon>CS clade</taxon>
        <taxon>Chlamydomonadales</taxon>
        <taxon>Volvocaceae</taxon>
        <taxon>Volvox</taxon>
    </lineage>
</organism>
<proteinExistence type="predicted"/>
<dbReference type="OrthoDB" id="10691649at2759"/>
<feature type="compositionally biased region" description="Low complexity" evidence="2">
    <location>
        <begin position="870"/>
        <end position="885"/>
    </location>
</feature>
<feature type="compositionally biased region" description="Polar residues" evidence="2">
    <location>
        <begin position="140"/>
        <end position="167"/>
    </location>
</feature>
<feature type="region of interest" description="Disordered" evidence="2">
    <location>
        <begin position="955"/>
        <end position="992"/>
    </location>
</feature>
<feature type="compositionally biased region" description="Low complexity" evidence="2">
    <location>
        <begin position="364"/>
        <end position="379"/>
    </location>
</feature>
<feature type="region of interest" description="Disordered" evidence="2">
    <location>
        <begin position="837"/>
        <end position="900"/>
    </location>
</feature>
<feature type="compositionally biased region" description="Low complexity" evidence="2">
    <location>
        <begin position="706"/>
        <end position="716"/>
    </location>
</feature>
<feature type="region of interest" description="Disordered" evidence="2">
    <location>
        <begin position="570"/>
        <end position="673"/>
    </location>
</feature>
<feature type="coiled-coil region" evidence="1">
    <location>
        <begin position="908"/>
        <end position="935"/>
    </location>
</feature>
<feature type="compositionally biased region" description="Basic and acidic residues" evidence="2">
    <location>
        <begin position="692"/>
        <end position="705"/>
    </location>
</feature>
<keyword evidence="1" id="KW-0175">Coiled coil</keyword>
<gene>
    <name evidence="3" type="ORF">Vretifemale_12808</name>
</gene>
<dbReference type="AlphaFoldDB" id="A0A8J4CSB3"/>
<evidence type="ECO:0000256" key="1">
    <source>
        <dbReference type="SAM" id="Coils"/>
    </source>
</evidence>
<feature type="region of interest" description="Disordered" evidence="2">
    <location>
        <begin position="76"/>
        <end position="195"/>
    </location>
</feature>
<feature type="region of interest" description="Disordered" evidence="2">
    <location>
        <begin position="795"/>
        <end position="816"/>
    </location>
</feature>
<feature type="region of interest" description="Disordered" evidence="2">
    <location>
        <begin position="353"/>
        <end position="482"/>
    </location>
</feature>
<comment type="caution">
    <text evidence="3">The sequence shown here is derived from an EMBL/GenBank/DDBJ whole genome shotgun (WGS) entry which is preliminary data.</text>
</comment>
<feature type="compositionally biased region" description="Polar residues" evidence="2">
    <location>
        <begin position="39"/>
        <end position="54"/>
    </location>
</feature>
<feature type="compositionally biased region" description="Gly residues" evidence="2">
    <location>
        <begin position="795"/>
        <end position="808"/>
    </location>
</feature>
<feature type="compositionally biased region" description="Gly residues" evidence="2">
    <location>
        <begin position="380"/>
        <end position="395"/>
    </location>
</feature>
<feature type="compositionally biased region" description="Pro residues" evidence="2">
    <location>
        <begin position="410"/>
        <end position="432"/>
    </location>
</feature>